<evidence type="ECO:0000256" key="5">
    <source>
        <dbReference type="ARBA" id="ARBA00022692"/>
    </source>
</evidence>
<keyword evidence="11" id="KW-1185">Reference proteome</keyword>
<evidence type="ECO:0000256" key="3">
    <source>
        <dbReference type="ARBA" id="ARBA00022676"/>
    </source>
</evidence>
<feature type="compositionally biased region" description="Basic residues" evidence="9">
    <location>
        <begin position="477"/>
        <end position="488"/>
    </location>
</feature>
<evidence type="ECO:0000256" key="6">
    <source>
        <dbReference type="ARBA" id="ARBA00022824"/>
    </source>
</evidence>
<evidence type="ECO:0008006" key="12">
    <source>
        <dbReference type="Google" id="ProtNLM"/>
    </source>
</evidence>
<organism evidence="10 11">
    <name type="scientific">Porphyra umbilicalis</name>
    <name type="common">Purple laver</name>
    <name type="synonym">Red alga</name>
    <dbReference type="NCBI Taxonomy" id="2786"/>
    <lineage>
        <taxon>Eukaryota</taxon>
        <taxon>Rhodophyta</taxon>
        <taxon>Bangiophyceae</taxon>
        <taxon>Bangiales</taxon>
        <taxon>Bangiaceae</taxon>
        <taxon>Porphyra</taxon>
    </lineage>
</organism>
<keyword evidence="3" id="KW-0328">Glycosyltransferase</keyword>
<evidence type="ECO:0000256" key="1">
    <source>
        <dbReference type="ARBA" id="ARBA00004389"/>
    </source>
</evidence>
<comment type="subcellular location">
    <subcellularLocation>
        <location evidence="1">Endoplasmic reticulum membrane</location>
        <topology evidence="1">Single-pass membrane protein</topology>
    </subcellularLocation>
</comment>
<evidence type="ECO:0000256" key="9">
    <source>
        <dbReference type="SAM" id="MobiDB-lite"/>
    </source>
</evidence>
<keyword evidence="5" id="KW-0812">Transmembrane</keyword>
<proteinExistence type="predicted"/>
<feature type="compositionally biased region" description="Basic and acidic residues" evidence="9">
    <location>
        <begin position="43"/>
        <end position="56"/>
    </location>
</feature>
<dbReference type="AlphaFoldDB" id="A0A1X6PE26"/>
<dbReference type="GO" id="GO:0000030">
    <property type="term" value="F:mannosyltransferase activity"/>
    <property type="evidence" value="ECO:0007669"/>
    <property type="project" value="InterPro"/>
</dbReference>
<feature type="compositionally biased region" description="Pro residues" evidence="9">
    <location>
        <begin position="76"/>
        <end position="97"/>
    </location>
</feature>
<keyword evidence="6" id="KW-0256">Endoplasmic reticulum</keyword>
<comment type="pathway">
    <text evidence="2">Protein modification; protein glycosylation.</text>
</comment>
<evidence type="ECO:0000256" key="4">
    <source>
        <dbReference type="ARBA" id="ARBA00022679"/>
    </source>
</evidence>
<dbReference type="InterPro" id="IPR026051">
    <property type="entry name" value="ALG1-like"/>
</dbReference>
<keyword evidence="4" id="KW-0808">Transferase</keyword>
<keyword evidence="8" id="KW-0472">Membrane</keyword>
<accession>A0A1X6PE26</accession>
<evidence type="ECO:0000256" key="2">
    <source>
        <dbReference type="ARBA" id="ARBA00004922"/>
    </source>
</evidence>
<reference evidence="10 11" key="1">
    <citation type="submission" date="2017-03" db="EMBL/GenBank/DDBJ databases">
        <title>WGS assembly of Porphyra umbilicalis.</title>
        <authorList>
            <person name="Brawley S.H."/>
            <person name="Blouin N.A."/>
            <person name="Ficko-Blean E."/>
            <person name="Wheeler G.L."/>
            <person name="Lohr M."/>
            <person name="Goodson H.V."/>
            <person name="Jenkins J.W."/>
            <person name="Blaby-Haas C.E."/>
            <person name="Helliwell K.E."/>
            <person name="Chan C."/>
            <person name="Marriage T."/>
            <person name="Bhattacharya D."/>
            <person name="Klein A.S."/>
            <person name="Badis Y."/>
            <person name="Brodie J."/>
            <person name="Cao Y."/>
            <person name="Collen J."/>
            <person name="Dittami S.M."/>
            <person name="Gachon C.M."/>
            <person name="Green B.R."/>
            <person name="Karpowicz S."/>
            <person name="Kim J.W."/>
            <person name="Kudahl U."/>
            <person name="Lin S."/>
            <person name="Michel G."/>
            <person name="Mittag M."/>
            <person name="Olson B.J."/>
            <person name="Pangilinan J."/>
            <person name="Peng Y."/>
            <person name="Qiu H."/>
            <person name="Shu S."/>
            <person name="Singer J.T."/>
            <person name="Smith A.G."/>
            <person name="Sprecher B.N."/>
            <person name="Wagner V."/>
            <person name="Wang W."/>
            <person name="Wang Z.-Y."/>
            <person name="Yan J."/>
            <person name="Yarish C."/>
            <person name="Zoeuner-Riek S."/>
            <person name="Zhuang Y."/>
            <person name="Zou Y."/>
            <person name="Lindquist E.A."/>
            <person name="Grimwood J."/>
            <person name="Barry K."/>
            <person name="Rokhsar D.S."/>
            <person name="Schmutz J."/>
            <person name="Stiller J.W."/>
            <person name="Grossman A.R."/>
            <person name="Prochnik S.E."/>
        </authorList>
    </citation>
    <scope>NUCLEOTIDE SEQUENCE [LARGE SCALE GENOMIC DNA]</scope>
    <source>
        <strain evidence="10">4086291</strain>
    </source>
</reference>
<sequence>MRHASNVQGWAMGGAAPTITRTEWLPREPGRSQSRGLGRKRILFREGPSDAARWDSRCSPLSPGAPRHPHSSALRLPPPPPNDAAPPPQTTPPPPPRWAAVVVLGDVAHSPRTTAHASALLAAGVCVHLIAYGPTPPPPLDTHPHLVYTPLPPPPAIRRGRGAAAFLATAAWSVAARAAALAWAAVGRAPATWDVVVLQTPPAIPAAWVLAAALAVRHRGAGLVVDWHNFGWTLLAGGTTAAAAAAAATGGAASAAAAAPSGDGGGGAPRIAVRVAKWVERGVAGWGAPHRASGVAAAARRALTGGGRVGHLVVCTAMREWQRAAWGVDGGVVLRDLPRRGFAPPPPVASAVGGGGAPAAARRTRPLLATDAATGREVAFATVVADAGGADAAASSGGGGAPTVWRVVPRRGAGAPAADAPPLVVTATSWTADEDFGALIAGLRALDARLAARSAGGGPPPPPRRAPPPRSSSLRRAAARCGRRRCAR</sequence>
<dbReference type="GO" id="GO:0005789">
    <property type="term" value="C:endoplasmic reticulum membrane"/>
    <property type="evidence" value="ECO:0007669"/>
    <property type="project" value="UniProtKB-SubCell"/>
</dbReference>
<keyword evidence="7" id="KW-1133">Transmembrane helix</keyword>
<gene>
    <name evidence="10" type="ORF">BU14_0087s0055</name>
</gene>
<dbReference type="PANTHER" id="PTHR13036:SF0">
    <property type="entry name" value="CHITOBIOSYLDIPHOSPHODOLICHOL BETA-MANNOSYLTRANSFERASE"/>
    <property type="match status" value="1"/>
</dbReference>
<evidence type="ECO:0000256" key="7">
    <source>
        <dbReference type="ARBA" id="ARBA00022989"/>
    </source>
</evidence>
<feature type="region of interest" description="Disordered" evidence="9">
    <location>
        <begin position="451"/>
        <end position="488"/>
    </location>
</feature>
<dbReference type="EMBL" id="KV918798">
    <property type="protein sequence ID" value="OSX79108.1"/>
    <property type="molecule type" value="Genomic_DNA"/>
</dbReference>
<feature type="compositionally biased region" description="Pro residues" evidence="9">
    <location>
        <begin position="458"/>
        <end position="470"/>
    </location>
</feature>
<feature type="region of interest" description="Disordered" evidence="9">
    <location>
        <begin position="1"/>
        <end position="98"/>
    </location>
</feature>
<evidence type="ECO:0000256" key="8">
    <source>
        <dbReference type="ARBA" id="ARBA00023136"/>
    </source>
</evidence>
<evidence type="ECO:0000313" key="10">
    <source>
        <dbReference type="EMBL" id="OSX79108.1"/>
    </source>
</evidence>
<dbReference type="Proteomes" id="UP000218209">
    <property type="component" value="Unassembled WGS sequence"/>
</dbReference>
<protein>
    <recommendedName>
        <fullName evidence="12">Glycosyltransferase subfamily 4-like N-terminal domain-containing protein</fullName>
    </recommendedName>
</protein>
<dbReference type="PANTHER" id="PTHR13036">
    <property type="entry name" value="BETA1,4 MANNOSYLTRANSFERASE"/>
    <property type="match status" value="1"/>
</dbReference>
<evidence type="ECO:0000313" key="11">
    <source>
        <dbReference type="Proteomes" id="UP000218209"/>
    </source>
</evidence>
<name>A0A1X6PE26_PORUM</name>